<dbReference type="Gene3D" id="3.40.50.300">
    <property type="entry name" value="P-loop containing nucleotide triphosphate hydrolases"/>
    <property type="match status" value="1"/>
</dbReference>
<keyword evidence="1" id="KW-0677">Repeat</keyword>
<evidence type="ECO:0000256" key="2">
    <source>
        <dbReference type="SAM" id="MobiDB-lite"/>
    </source>
</evidence>
<feature type="region of interest" description="Disordered" evidence="2">
    <location>
        <begin position="1"/>
        <end position="70"/>
    </location>
</feature>
<feature type="compositionally biased region" description="Low complexity" evidence="2">
    <location>
        <begin position="50"/>
        <end position="62"/>
    </location>
</feature>
<evidence type="ECO:0000256" key="1">
    <source>
        <dbReference type="ARBA" id="ARBA00022737"/>
    </source>
</evidence>
<feature type="compositionally biased region" description="Low complexity" evidence="2">
    <location>
        <begin position="23"/>
        <end position="36"/>
    </location>
</feature>
<dbReference type="Pfam" id="PF24883">
    <property type="entry name" value="NPHP3_N"/>
    <property type="match status" value="1"/>
</dbReference>
<keyword evidence="5" id="KW-1185">Reference proteome</keyword>
<reference evidence="4" key="1">
    <citation type="submission" date="2020-11" db="EMBL/GenBank/DDBJ databases">
        <authorList>
            <consortium name="DOE Joint Genome Institute"/>
            <person name="Ahrendt S."/>
            <person name="Riley R."/>
            <person name="Andreopoulos W."/>
            <person name="Labutti K."/>
            <person name="Pangilinan J."/>
            <person name="Ruiz-Duenas F.J."/>
            <person name="Barrasa J.M."/>
            <person name="Sanchez-Garcia M."/>
            <person name="Camarero S."/>
            <person name="Miyauchi S."/>
            <person name="Serrano A."/>
            <person name="Linde D."/>
            <person name="Babiker R."/>
            <person name="Drula E."/>
            <person name="Ayuso-Fernandez I."/>
            <person name="Pacheco R."/>
            <person name="Padilla G."/>
            <person name="Ferreira P."/>
            <person name="Barriuso J."/>
            <person name="Kellner H."/>
            <person name="Castanera R."/>
            <person name="Alfaro M."/>
            <person name="Ramirez L."/>
            <person name="Pisabarro A.G."/>
            <person name="Kuo A."/>
            <person name="Tritt A."/>
            <person name="Lipzen A."/>
            <person name="He G."/>
            <person name="Yan M."/>
            <person name="Ng V."/>
            <person name="Cullen D."/>
            <person name="Martin F."/>
            <person name="Rosso M.-N."/>
            <person name="Henrissat B."/>
            <person name="Hibbett D."/>
            <person name="Martinez A.T."/>
            <person name="Grigoriev I.V."/>
        </authorList>
    </citation>
    <scope>NUCLEOTIDE SEQUENCE</scope>
    <source>
        <strain evidence="4">MF-IS2</strain>
    </source>
</reference>
<name>A0A9P5XGS4_9AGAR</name>
<dbReference type="PANTHER" id="PTHR10039">
    <property type="entry name" value="AMELOGENIN"/>
    <property type="match status" value="1"/>
</dbReference>
<sequence>MLLKKVKSKFRKNFTRAEAPAVSSTTSDSNPASSSTPGNAAHTGPIPDLSTVSSPQTSPPQSIEYSQASGVSETIGHQSEFYSPTFPPPERPQVSMTSAGGGFFQGSRPIFNDSVTMIDKSNPQWLVLKELKKYGVPEAEADSSARNPPPRCHRETRKALRQRIATWLSDGPRDSTMLWIVGPAGVGKSAIAQTIADHFHLSATFFFSQEDGRDDHLRVIPTLVYRLAVKHSGYRELLVEILQTDSTILKTTLSVQFEELIVGPFAKLKTEQPIVPLLIVLDGLDECKSEVAQCEFIRLIDQYTRQHPESPLRWVICSRPEAHLKRLFPKVDLNSACKREGLIVDDAEAKRDVYLVLRDGLAEIRTRWPEMFDVKRGETWPPEDQLQQLAKIALGLFILASTIIKFVGDDRRKNPQEQFKTCVNFLTNSTSLSGNSPLDTLDLLYQRILAQVPPSDLVIAKRILNLLILYPPGFRTHRFVVEHVSNFLCLTRGTLYRVLDRMHSVLDIPPVEKADQDIIRLYHASFSDFLCDPDRSKSFSLDVDVARHDLASDTIKWYNYLIQTFCTLDETACELPLSGLTWNSEHEDGGPGYLPFSLTNYLLHLFWEVVQPVRDEDVQTVITELRSLNFCHFMHIQTNSPRFPGFVAWLFSLDSRSHDLMRIRPTTETDRQLLKKHGGPLIAYSAEDNQKNDIGYYIISLHHDFSTKRPQWKDVGMFWLGHEERACLVVAYRRLL</sequence>
<feature type="domain" description="Nephrocystin 3-like N-terminal" evidence="3">
    <location>
        <begin position="163"/>
        <end position="319"/>
    </location>
</feature>
<accession>A0A9P5XGS4</accession>
<dbReference type="PANTHER" id="PTHR10039:SF17">
    <property type="entry name" value="FUNGAL STAND N-TERMINAL GOODBYE DOMAIN-CONTAINING PROTEIN-RELATED"/>
    <property type="match status" value="1"/>
</dbReference>
<comment type="caution">
    <text evidence="4">The sequence shown here is derived from an EMBL/GenBank/DDBJ whole genome shotgun (WGS) entry which is preliminary data.</text>
</comment>
<evidence type="ECO:0000313" key="4">
    <source>
        <dbReference type="EMBL" id="KAF9449952.1"/>
    </source>
</evidence>
<dbReference type="EMBL" id="MU151116">
    <property type="protein sequence ID" value="KAF9449952.1"/>
    <property type="molecule type" value="Genomic_DNA"/>
</dbReference>
<organism evidence="4 5">
    <name type="scientific">Macrolepiota fuliginosa MF-IS2</name>
    <dbReference type="NCBI Taxonomy" id="1400762"/>
    <lineage>
        <taxon>Eukaryota</taxon>
        <taxon>Fungi</taxon>
        <taxon>Dikarya</taxon>
        <taxon>Basidiomycota</taxon>
        <taxon>Agaricomycotina</taxon>
        <taxon>Agaricomycetes</taxon>
        <taxon>Agaricomycetidae</taxon>
        <taxon>Agaricales</taxon>
        <taxon>Agaricineae</taxon>
        <taxon>Agaricaceae</taxon>
        <taxon>Macrolepiota</taxon>
    </lineage>
</organism>
<dbReference type="SUPFAM" id="SSF52540">
    <property type="entry name" value="P-loop containing nucleoside triphosphate hydrolases"/>
    <property type="match status" value="1"/>
</dbReference>
<gene>
    <name evidence="4" type="ORF">P691DRAFT_811407</name>
</gene>
<evidence type="ECO:0000259" key="3">
    <source>
        <dbReference type="Pfam" id="PF24883"/>
    </source>
</evidence>
<evidence type="ECO:0000313" key="5">
    <source>
        <dbReference type="Proteomes" id="UP000807342"/>
    </source>
</evidence>
<feature type="compositionally biased region" description="Basic residues" evidence="2">
    <location>
        <begin position="1"/>
        <end position="14"/>
    </location>
</feature>
<dbReference type="InterPro" id="IPR027417">
    <property type="entry name" value="P-loop_NTPase"/>
</dbReference>
<dbReference type="OrthoDB" id="2848161at2759"/>
<proteinExistence type="predicted"/>
<dbReference type="InterPro" id="IPR056884">
    <property type="entry name" value="NPHP3-like_N"/>
</dbReference>
<dbReference type="Proteomes" id="UP000807342">
    <property type="component" value="Unassembled WGS sequence"/>
</dbReference>
<protein>
    <recommendedName>
        <fullName evidence="3">Nephrocystin 3-like N-terminal domain-containing protein</fullName>
    </recommendedName>
</protein>
<dbReference type="AlphaFoldDB" id="A0A9P5XGS4"/>